<reference evidence="1 2" key="1">
    <citation type="journal article" date="2022" name="Plant J.">
        <title>Chromosome-level genome of Camellia lanceoleosa provides a valuable resource for understanding genome evolution and self-incompatibility.</title>
        <authorList>
            <person name="Gong W."/>
            <person name="Xiao S."/>
            <person name="Wang L."/>
            <person name="Liao Z."/>
            <person name="Chang Y."/>
            <person name="Mo W."/>
            <person name="Hu G."/>
            <person name="Li W."/>
            <person name="Zhao G."/>
            <person name="Zhu H."/>
            <person name="Hu X."/>
            <person name="Ji K."/>
            <person name="Xiang X."/>
            <person name="Song Q."/>
            <person name="Yuan D."/>
            <person name="Jin S."/>
            <person name="Zhang L."/>
        </authorList>
    </citation>
    <scope>NUCLEOTIDE SEQUENCE [LARGE SCALE GENOMIC DNA]</scope>
    <source>
        <strain evidence="1">SQ_2022a</strain>
    </source>
</reference>
<keyword evidence="2" id="KW-1185">Reference proteome</keyword>
<proteinExistence type="predicted"/>
<dbReference type="EMBL" id="CM045762">
    <property type="protein sequence ID" value="KAI8011379.1"/>
    <property type="molecule type" value="Genomic_DNA"/>
</dbReference>
<evidence type="ECO:0000313" key="1">
    <source>
        <dbReference type="EMBL" id="KAI8011379.1"/>
    </source>
</evidence>
<evidence type="ECO:0000313" key="2">
    <source>
        <dbReference type="Proteomes" id="UP001060215"/>
    </source>
</evidence>
<name>A0ACC0HF40_9ERIC</name>
<sequence>MPDPFPSPLFDRNPNSPMADAVRFTSRIMVPRMNMGDSSNVYLPELASLSLALVDVSFCVTSNTVFDIPNSFSTTLKNTKNHAVMVVEFALALQEAGCFSVVLEYVLASVATAAATTFALRILTIVVNVACMCTMHDYSSSNKLEKQGGSHGNSLENETVGVDGVDGVEMNDVAPVNDVARLLRNEVAMARVNAEENEKNGSNSSFVGETVSHFLGNIRVSKACKTQTVEEIPFNNKRSNDVGESARMEKVTTSGFMKSLSGKGCEEPGINIEILLGRAQLAEGLPKPKSVPTILDHSHSITKGNQAQLGPTFLSPKS</sequence>
<comment type="caution">
    <text evidence="1">The sequence shown here is derived from an EMBL/GenBank/DDBJ whole genome shotgun (WGS) entry which is preliminary data.</text>
</comment>
<organism evidence="1 2">
    <name type="scientific">Camellia lanceoleosa</name>
    <dbReference type="NCBI Taxonomy" id="1840588"/>
    <lineage>
        <taxon>Eukaryota</taxon>
        <taxon>Viridiplantae</taxon>
        <taxon>Streptophyta</taxon>
        <taxon>Embryophyta</taxon>
        <taxon>Tracheophyta</taxon>
        <taxon>Spermatophyta</taxon>
        <taxon>Magnoliopsida</taxon>
        <taxon>eudicotyledons</taxon>
        <taxon>Gunneridae</taxon>
        <taxon>Pentapetalae</taxon>
        <taxon>asterids</taxon>
        <taxon>Ericales</taxon>
        <taxon>Theaceae</taxon>
        <taxon>Camellia</taxon>
    </lineage>
</organism>
<protein>
    <submittedName>
        <fullName evidence="1">Uncharacterized protein</fullName>
    </submittedName>
</protein>
<dbReference type="Proteomes" id="UP001060215">
    <property type="component" value="Chromosome 5"/>
</dbReference>
<gene>
    <name evidence="1" type="ORF">LOK49_LG06G01329</name>
</gene>
<accession>A0ACC0HF40</accession>